<evidence type="ECO:0000259" key="1">
    <source>
        <dbReference type="Pfam" id="PF00534"/>
    </source>
</evidence>
<dbReference type="SUPFAM" id="SSF53756">
    <property type="entry name" value="UDP-Glycosyltransferase/glycogen phosphorylase"/>
    <property type="match status" value="1"/>
</dbReference>
<dbReference type="InterPro" id="IPR001296">
    <property type="entry name" value="Glyco_trans_1"/>
</dbReference>
<comment type="caution">
    <text evidence="3">The sequence shown here is derived from an EMBL/GenBank/DDBJ whole genome shotgun (WGS) entry which is preliminary data.</text>
</comment>
<dbReference type="InterPro" id="IPR028098">
    <property type="entry name" value="Glyco_trans_4-like_N"/>
</dbReference>
<feature type="domain" description="Glycosyltransferase subfamily 4-like N-terminal" evidence="2">
    <location>
        <begin position="32"/>
        <end position="149"/>
    </location>
</feature>
<gene>
    <name evidence="3" type="ORF">EKH83_06040</name>
</gene>
<evidence type="ECO:0000313" key="3">
    <source>
        <dbReference type="EMBL" id="RXF71248.1"/>
    </source>
</evidence>
<dbReference type="Pfam" id="PF00534">
    <property type="entry name" value="Glycos_transf_1"/>
    <property type="match status" value="1"/>
</dbReference>
<evidence type="ECO:0000313" key="4">
    <source>
        <dbReference type="Proteomes" id="UP000290848"/>
    </source>
</evidence>
<protein>
    <submittedName>
        <fullName evidence="3">Glycosyltransferase</fullName>
    </submittedName>
</protein>
<dbReference type="PANTHER" id="PTHR12526">
    <property type="entry name" value="GLYCOSYLTRANSFERASE"/>
    <property type="match status" value="1"/>
</dbReference>
<dbReference type="AlphaFoldDB" id="A0A4Q0MCY7"/>
<evidence type="ECO:0000259" key="2">
    <source>
        <dbReference type="Pfam" id="PF13439"/>
    </source>
</evidence>
<organism evidence="3 4">
    <name type="scientific">Arcticibacter tournemirensis</name>
    <dbReference type="NCBI Taxonomy" id="699437"/>
    <lineage>
        <taxon>Bacteria</taxon>
        <taxon>Pseudomonadati</taxon>
        <taxon>Bacteroidota</taxon>
        <taxon>Sphingobacteriia</taxon>
        <taxon>Sphingobacteriales</taxon>
        <taxon>Sphingobacteriaceae</taxon>
        <taxon>Arcticibacter</taxon>
    </lineage>
</organism>
<reference evidence="3 4" key="1">
    <citation type="submission" date="2018-12" db="EMBL/GenBank/DDBJ databases">
        <title>The Draft Genome Sequence of the Soil Bacterium Pedobacter tournemirensis R1.</title>
        <authorList>
            <person name="He J."/>
        </authorList>
    </citation>
    <scope>NUCLEOTIDE SEQUENCE [LARGE SCALE GENOMIC DNA]</scope>
    <source>
        <strain evidence="3 4">R1</strain>
    </source>
</reference>
<dbReference type="EMBL" id="RXOC01000003">
    <property type="protein sequence ID" value="RXF71248.1"/>
    <property type="molecule type" value="Genomic_DNA"/>
</dbReference>
<dbReference type="CDD" id="cd03801">
    <property type="entry name" value="GT4_PimA-like"/>
    <property type="match status" value="1"/>
</dbReference>
<feature type="domain" description="Glycosyl transferase family 1" evidence="1">
    <location>
        <begin position="172"/>
        <end position="367"/>
    </location>
</feature>
<dbReference type="Gene3D" id="3.40.50.2000">
    <property type="entry name" value="Glycogen Phosphorylase B"/>
    <property type="match status" value="2"/>
</dbReference>
<dbReference type="GO" id="GO:0016757">
    <property type="term" value="F:glycosyltransferase activity"/>
    <property type="evidence" value="ECO:0007669"/>
    <property type="project" value="InterPro"/>
</dbReference>
<name>A0A4Q0MCY7_9SPHI</name>
<dbReference type="Pfam" id="PF13439">
    <property type="entry name" value="Glyco_transf_4"/>
    <property type="match status" value="1"/>
</dbReference>
<sequence length="392" mass="43805">MEVLFVSHKYPPATGGMEKQSYELIKGVGRYTKVHTIVFEGDGSRIEFFTRLNRRIIRICKENPGISLIHFNDALIGAWSLTHTGYSHLKRTMTVHGLDIVFPSFLYQRFVLPKFNKFDLIIAVSQATADACTSRGIAEDKIKVVNNGVGNGISLPVARTDADFLLQKKFQINSTGKRLLISLGRQVKRKGFSWFLRNVIPELHDDFIYLMVGPTISPSDPTARLLKLLPTTVKNLIELFLGFPGDAEAIRGLFNDPQISAKAKLLGKLTADDIRILLGAADAFIMPNIKVEGDMEGFGLVCLEASLLGTRVVASDIEGIRDAVHNEKNGYLLPSGDVAVWTRTLNQLITHPESLTLQREDVARYTRQHFSLERMAQSYFSLFKQTDNPPDI</sequence>
<accession>A0A4Q0MCY7</accession>
<keyword evidence="3" id="KW-0808">Transferase</keyword>
<proteinExistence type="predicted"/>
<dbReference type="RefSeq" id="WP_128768494.1">
    <property type="nucleotide sequence ID" value="NZ_RXOC01000003.1"/>
</dbReference>
<dbReference type="Proteomes" id="UP000290848">
    <property type="component" value="Unassembled WGS sequence"/>
</dbReference>